<dbReference type="AlphaFoldDB" id="A0A1F5WFT2"/>
<name>A0A1F5WFT2_9BACT</name>
<comment type="caution">
    <text evidence="1">The sequence shown here is derived from an EMBL/GenBank/DDBJ whole genome shotgun (WGS) entry which is preliminary data.</text>
</comment>
<dbReference type="Proteomes" id="UP000178406">
    <property type="component" value="Unassembled WGS sequence"/>
</dbReference>
<reference evidence="1 2" key="1">
    <citation type="journal article" date="2016" name="Nat. Commun.">
        <title>Thousands of microbial genomes shed light on interconnected biogeochemical processes in an aquifer system.</title>
        <authorList>
            <person name="Anantharaman K."/>
            <person name="Brown C.T."/>
            <person name="Hug L.A."/>
            <person name="Sharon I."/>
            <person name="Castelle C.J."/>
            <person name="Probst A.J."/>
            <person name="Thomas B.C."/>
            <person name="Singh A."/>
            <person name="Wilkins M.J."/>
            <person name="Karaoz U."/>
            <person name="Brodie E.L."/>
            <person name="Williams K.H."/>
            <person name="Hubbard S.S."/>
            <person name="Banfield J.F."/>
        </authorList>
    </citation>
    <scope>NUCLEOTIDE SEQUENCE [LARGE SCALE GENOMIC DNA]</scope>
</reference>
<proteinExistence type="predicted"/>
<evidence type="ECO:0000313" key="2">
    <source>
        <dbReference type="Proteomes" id="UP000178406"/>
    </source>
</evidence>
<dbReference type="STRING" id="1798338.A3J56_02465"/>
<dbReference type="Pfam" id="PF08843">
    <property type="entry name" value="AbiEii"/>
    <property type="match status" value="1"/>
</dbReference>
<evidence type="ECO:0000313" key="1">
    <source>
        <dbReference type="EMBL" id="OGF74430.1"/>
    </source>
</evidence>
<dbReference type="EMBL" id="MFHQ01000020">
    <property type="protein sequence ID" value="OGF74430.1"/>
    <property type="molecule type" value="Genomic_DNA"/>
</dbReference>
<gene>
    <name evidence="1" type="ORF">A3J56_02465</name>
</gene>
<protein>
    <submittedName>
        <fullName evidence="1">Uncharacterized protein</fullName>
    </submittedName>
</protein>
<dbReference type="InterPro" id="IPR014942">
    <property type="entry name" value="AbiEii"/>
</dbReference>
<accession>A0A1F5WFT2</accession>
<sequence length="95" mass="11299">MKIIAISQRSRKRDFIDLYWLCKNQEPVSDILQRLPEQYPTVAHDYHHIIKSLTYFADAEGEPMPKCFFKASWPEIKRFFAREATQAARKLLKLN</sequence>
<organism evidence="1 2">
    <name type="scientific">Candidatus Giovannonibacteria bacterium RIFCSPHIGHO2_02_FULL_46_20</name>
    <dbReference type="NCBI Taxonomy" id="1798338"/>
    <lineage>
        <taxon>Bacteria</taxon>
        <taxon>Candidatus Giovannoniibacteriota</taxon>
    </lineage>
</organism>